<dbReference type="AlphaFoldDB" id="A0A0B4DIV3"/>
<name>A0A0B4DIV3_PSEPS</name>
<proteinExistence type="predicted"/>
<comment type="caution">
    <text evidence="1">The sequence shown here is derived from an EMBL/GenBank/DDBJ whole genome shotgun (WGS) entry which is preliminary data.</text>
</comment>
<accession>A0A0B4DIV3</accession>
<evidence type="ECO:0000313" key="1">
    <source>
        <dbReference type="EMBL" id="KIC68737.1"/>
    </source>
</evidence>
<dbReference type="Proteomes" id="UP000031196">
    <property type="component" value="Unassembled WGS sequence"/>
</dbReference>
<organism evidence="1 2">
    <name type="scientific">Pseudarthrobacter phenanthrenivorans</name>
    <name type="common">Arthrobacter phenanthrenivorans</name>
    <dbReference type="NCBI Taxonomy" id="361575"/>
    <lineage>
        <taxon>Bacteria</taxon>
        <taxon>Bacillati</taxon>
        <taxon>Actinomycetota</taxon>
        <taxon>Actinomycetes</taxon>
        <taxon>Micrococcales</taxon>
        <taxon>Micrococcaceae</taxon>
        <taxon>Pseudarthrobacter</taxon>
    </lineage>
</organism>
<gene>
    <name evidence="1" type="ORF">RM50_04610</name>
</gene>
<dbReference type="EMBL" id="JWTB01000008">
    <property type="protein sequence ID" value="KIC68737.1"/>
    <property type="molecule type" value="Genomic_DNA"/>
</dbReference>
<protein>
    <submittedName>
        <fullName evidence="1">Uncharacterized protein</fullName>
    </submittedName>
</protein>
<dbReference type="RefSeq" id="WP_043450449.1">
    <property type="nucleotide sequence ID" value="NZ_JWTB01000008.1"/>
</dbReference>
<reference evidence="1 2" key="1">
    <citation type="submission" date="2014-12" db="EMBL/GenBank/DDBJ databases">
        <title>Genome sequencing of Arthrobacter phenanthrenivorans SWC37.</title>
        <authorList>
            <person name="Tan P.W."/>
            <person name="Chan K.-G."/>
        </authorList>
    </citation>
    <scope>NUCLEOTIDE SEQUENCE [LARGE SCALE GENOMIC DNA]</scope>
    <source>
        <strain evidence="1 2">SWC37</strain>
    </source>
</reference>
<evidence type="ECO:0000313" key="2">
    <source>
        <dbReference type="Proteomes" id="UP000031196"/>
    </source>
</evidence>
<dbReference type="OrthoDB" id="9841970at2"/>
<sequence length="101" mass="10893">MARKLKYPTGPVVAISIDGHGVAWCNKIFTNSPGGKHLGDMARKAARTGLTYHFRRCEVTAGAETPLEALAAMAAFAPGRVEFRKVPLEVLKYLAEGVTHV</sequence>